<dbReference type="Proteomes" id="UP001642409">
    <property type="component" value="Unassembled WGS sequence"/>
</dbReference>
<protein>
    <submittedName>
        <fullName evidence="3">Hypothetical_protein</fullName>
    </submittedName>
</protein>
<feature type="region of interest" description="Disordered" evidence="1">
    <location>
        <begin position="1"/>
        <end position="20"/>
    </location>
</feature>
<proteinExistence type="predicted"/>
<dbReference type="AlphaFoldDB" id="A0AA86RN66"/>
<keyword evidence="4" id="KW-1185">Reference proteome</keyword>
<evidence type="ECO:0000313" key="3">
    <source>
        <dbReference type="EMBL" id="CAL6066953.1"/>
    </source>
</evidence>
<comment type="caution">
    <text evidence="2">The sequence shown here is derived from an EMBL/GenBank/DDBJ whole genome shotgun (WGS) entry which is preliminary data.</text>
</comment>
<dbReference type="EMBL" id="CATOUU010001157">
    <property type="protein sequence ID" value="CAI9974957.1"/>
    <property type="molecule type" value="Genomic_DNA"/>
</dbReference>
<evidence type="ECO:0000313" key="2">
    <source>
        <dbReference type="EMBL" id="CAI9974957.1"/>
    </source>
</evidence>
<accession>A0AA86RN66</accession>
<dbReference type="EMBL" id="CAXDID020000265">
    <property type="protein sequence ID" value="CAL6066953.1"/>
    <property type="molecule type" value="Genomic_DNA"/>
</dbReference>
<gene>
    <name evidence="3" type="ORF">HINF_LOCUS52792</name>
    <name evidence="2" type="ORF">HINF_LOCUS62602</name>
</gene>
<evidence type="ECO:0000256" key="1">
    <source>
        <dbReference type="SAM" id="MobiDB-lite"/>
    </source>
</evidence>
<reference evidence="2" key="1">
    <citation type="submission" date="2023-06" db="EMBL/GenBank/DDBJ databases">
        <authorList>
            <person name="Kurt Z."/>
        </authorList>
    </citation>
    <scope>NUCLEOTIDE SEQUENCE</scope>
</reference>
<name>A0AA86RN66_9EUKA</name>
<reference evidence="3 4" key="2">
    <citation type="submission" date="2024-07" db="EMBL/GenBank/DDBJ databases">
        <authorList>
            <person name="Akdeniz Z."/>
        </authorList>
    </citation>
    <scope>NUCLEOTIDE SEQUENCE [LARGE SCALE GENOMIC DNA]</scope>
</reference>
<organism evidence="2">
    <name type="scientific">Hexamita inflata</name>
    <dbReference type="NCBI Taxonomy" id="28002"/>
    <lineage>
        <taxon>Eukaryota</taxon>
        <taxon>Metamonada</taxon>
        <taxon>Diplomonadida</taxon>
        <taxon>Hexamitidae</taxon>
        <taxon>Hexamitinae</taxon>
        <taxon>Hexamita</taxon>
    </lineage>
</organism>
<sequence length="261" mass="29921">MGAGAEGGVENQAEPPLDKELEQKVLQTVQTLSTQKEYKIENATEKLKSQQEVAEPQVKNESKPELIQYQESNYRILQRPQLTVFRLLQKIINAELRDVYQQFDLDLCNLVKLCNQLLNVDEDALIPNNFKEILANAQKIKNQPNNASLTVLKQSCKNAVEELSKESTKTIECFSSIHTKQELTDQMVSDLSVDVLNFESKQQYVLCLPLSIVFKCIQVYETPEKTEQQLQQIQQLKQMLEQVNIMVLKNNGYKKDDTITV</sequence>
<evidence type="ECO:0000313" key="4">
    <source>
        <dbReference type="Proteomes" id="UP001642409"/>
    </source>
</evidence>